<dbReference type="Gene3D" id="2.60.40.10">
    <property type="entry name" value="Immunoglobulins"/>
    <property type="match status" value="1"/>
</dbReference>
<protein>
    <recommendedName>
        <fullName evidence="6">Immunoglobulin V-set domain-containing protein</fullName>
    </recommendedName>
</protein>
<dbReference type="EMBL" id="JAHRIP010007265">
    <property type="protein sequence ID" value="MEQ2282253.1"/>
    <property type="molecule type" value="Genomic_DNA"/>
</dbReference>
<evidence type="ECO:0000256" key="1">
    <source>
        <dbReference type="ARBA" id="ARBA00022729"/>
    </source>
</evidence>
<dbReference type="InterPro" id="IPR013106">
    <property type="entry name" value="Ig_V-set"/>
</dbReference>
<dbReference type="PANTHER" id="PTHR19367">
    <property type="entry name" value="T-CELL RECEPTOR ALPHA CHAIN V REGION"/>
    <property type="match status" value="1"/>
</dbReference>
<dbReference type="InterPro" id="IPR013783">
    <property type="entry name" value="Ig-like_fold"/>
</dbReference>
<dbReference type="Pfam" id="PF07686">
    <property type="entry name" value="V-set"/>
    <property type="match status" value="1"/>
</dbReference>
<dbReference type="Proteomes" id="UP001469553">
    <property type="component" value="Unassembled WGS sequence"/>
</dbReference>
<dbReference type="PANTHER" id="PTHR19367:SF18">
    <property type="entry name" value="T CELL RECEPTOR ALPHA VARIABLE 16"/>
    <property type="match status" value="1"/>
</dbReference>
<evidence type="ECO:0000256" key="4">
    <source>
        <dbReference type="ARBA" id="ARBA00023319"/>
    </source>
</evidence>
<proteinExistence type="predicted"/>
<evidence type="ECO:0000256" key="2">
    <source>
        <dbReference type="ARBA" id="ARBA00023130"/>
    </source>
</evidence>
<dbReference type="SMART" id="SM00406">
    <property type="entry name" value="IGv"/>
    <property type="match status" value="1"/>
</dbReference>
<name>A0ABV0XL95_9TELE</name>
<evidence type="ECO:0000313" key="7">
    <source>
        <dbReference type="EMBL" id="MEQ2282253.1"/>
    </source>
</evidence>
<reference evidence="7 8" key="1">
    <citation type="submission" date="2021-06" db="EMBL/GenBank/DDBJ databases">
        <authorList>
            <person name="Palmer J.M."/>
        </authorList>
    </citation>
    <scope>NUCLEOTIDE SEQUENCE [LARGE SCALE GENOMIC DNA]</scope>
    <source>
        <strain evidence="7 8">AS_MEX2019</strain>
        <tissue evidence="7">Muscle</tissue>
    </source>
</reference>
<evidence type="ECO:0000256" key="5">
    <source>
        <dbReference type="SAM" id="SignalP"/>
    </source>
</evidence>
<gene>
    <name evidence="7" type="ORF">AMECASPLE_038620</name>
</gene>
<feature type="domain" description="Immunoglobulin V-set" evidence="6">
    <location>
        <begin position="36"/>
        <end position="114"/>
    </location>
</feature>
<dbReference type="SUPFAM" id="SSF48726">
    <property type="entry name" value="Immunoglobulin"/>
    <property type="match status" value="1"/>
</dbReference>
<dbReference type="InterPro" id="IPR051287">
    <property type="entry name" value="TCR_variable_region"/>
</dbReference>
<sequence length="191" mass="21333">MDYYGLSLLILLLLTGVSCEGLTAVKDEEFSLEGSSVTLSYRYSKPAIGTDYFFWYRQYSGNPPELLISHTGTGAEISQPVPGLSFKVTDDKTQMDLLISSAAVTHSAVYYCAVRPTVTGNTRTLYKNLQYSTTSTRGPPMLFFFSGVKDLSSRERKESFQKQQTEDNVLVGLNLLKFIFCLNLKPRGTFL</sequence>
<comment type="caution">
    <text evidence="7">The sequence shown here is derived from an EMBL/GenBank/DDBJ whole genome shotgun (WGS) entry which is preliminary data.</text>
</comment>
<feature type="signal peptide" evidence="5">
    <location>
        <begin position="1"/>
        <end position="19"/>
    </location>
</feature>
<keyword evidence="2" id="KW-0391">Immunity</keyword>
<keyword evidence="1 5" id="KW-0732">Signal</keyword>
<dbReference type="InterPro" id="IPR036179">
    <property type="entry name" value="Ig-like_dom_sf"/>
</dbReference>
<evidence type="ECO:0000256" key="3">
    <source>
        <dbReference type="ARBA" id="ARBA00023170"/>
    </source>
</evidence>
<keyword evidence="2" id="KW-1064">Adaptive immunity</keyword>
<evidence type="ECO:0000313" key="8">
    <source>
        <dbReference type="Proteomes" id="UP001469553"/>
    </source>
</evidence>
<organism evidence="7 8">
    <name type="scientific">Ameca splendens</name>
    <dbReference type="NCBI Taxonomy" id="208324"/>
    <lineage>
        <taxon>Eukaryota</taxon>
        <taxon>Metazoa</taxon>
        <taxon>Chordata</taxon>
        <taxon>Craniata</taxon>
        <taxon>Vertebrata</taxon>
        <taxon>Euteleostomi</taxon>
        <taxon>Actinopterygii</taxon>
        <taxon>Neopterygii</taxon>
        <taxon>Teleostei</taxon>
        <taxon>Neoteleostei</taxon>
        <taxon>Acanthomorphata</taxon>
        <taxon>Ovalentaria</taxon>
        <taxon>Atherinomorphae</taxon>
        <taxon>Cyprinodontiformes</taxon>
        <taxon>Goodeidae</taxon>
        <taxon>Ameca</taxon>
    </lineage>
</organism>
<evidence type="ECO:0000259" key="6">
    <source>
        <dbReference type="SMART" id="SM00406"/>
    </source>
</evidence>
<keyword evidence="8" id="KW-1185">Reference proteome</keyword>
<keyword evidence="4" id="KW-0393">Immunoglobulin domain</keyword>
<feature type="chain" id="PRO_5046317737" description="Immunoglobulin V-set domain-containing protein" evidence="5">
    <location>
        <begin position="20"/>
        <end position="191"/>
    </location>
</feature>
<accession>A0ABV0XL95</accession>
<keyword evidence="3" id="KW-0675">Receptor</keyword>